<dbReference type="Gene3D" id="1.20.1290.10">
    <property type="entry name" value="AhpD-like"/>
    <property type="match status" value="1"/>
</dbReference>
<organism evidence="1 2">
    <name type="scientific">Dactylellina haptotyla (strain CBS 200.50)</name>
    <name type="common">Nematode-trapping fungus</name>
    <name type="synonym">Monacrosporium haptotylum</name>
    <dbReference type="NCBI Taxonomy" id="1284197"/>
    <lineage>
        <taxon>Eukaryota</taxon>
        <taxon>Fungi</taxon>
        <taxon>Dikarya</taxon>
        <taxon>Ascomycota</taxon>
        <taxon>Pezizomycotina</taxon>
        <taxon>Orbiliomycetes</taxon>
        <taxon>Orbiliales</taxon>
        <taxon>Orbiliaceae</taxon>
        <taxon>Dactylellina</taxon>
    </lineage>
</organism>
<proteinExistence type="predicted"/>
<dbReference type="PANTHER" id="PTHR34846:SF11">
    <property type="entry name" value="4-CARBOXYMUCONOLACTONE DECARBOXYLASE FAMILY PROTEIN (AFU_ORTHOLOGUE AFUA_6G11590)"/>
    <property type="match status" value="1"/>
</dbReference>
<evidence type="ECO:0000313" key="2">
    <source>
        <dbReference type="Proteomes" id="UP000015100"/>
    </source>
</evidence>
<evidence type="ECO:0000313" key="1">
    <source>
        <dbReference type="EMBL" id="EPS42282.1"/>
    </source>
</evidence>
<dbReference type="EMBL" id="AQGS01000125">
    <property type="protein sequence ID" value="EPS42282.1"/>
    <property type="molecule type" value="Genomic_DNA"/>
</dbReference>
<name>S8C3K3_DACHA</name>
<dbReference type="PANTHER" id="PTHR34846">
    <property type="entry name" value="4-CARBOXYMUCONOLACTONE DECARBOXYLASE FAMILY PROTEIN (AFU_ORTHOLOGUE AFUA_6G11590)"/>
    <property type="match status" value="1"/>
</dbReference>
<dbReference type="HOGENOM" id="CLU_082760_3_1_1"/>
<dbReference type="Proteomes" id="UP000015100">
    <property type="component" value="Unassembled WGS sequence"/>
</dbReference>
<evidence type="ECO:0008006" key="3">
    <source>
        <dbReference type="Google" id="ProtNLM"/>
    </source>
</evidence>
<dbReference type="eggNOG" id="ENOG502SCHX">
    <property type="taxonomic scope" value="Eukaryota"/>
</dbReference>
<gene>
    <name evidence="1" type="ORF">H072_3759</name>
</gene>
<dbReference type="OrthoDB" id="2567457at2759"/>
<dbReference type="InterPro" id="IPR029032">
    <property type="entry name" value="AhpD-like"/>
</dbReference>
<dbReference type="SUPFAM" id="SSF69118">
    <property type="entry name" value="AhpD-like"/>
    <property type="match status" value="1"/>
</dbReference>
<dbReference type="AlphaFoldDB" id="S8C3K3"/>
<accession>S8C3K3</accession>
<sequence>MADRYPAIAPDSLDSKQKQIHEQLSNEVLKYFNGAFIAQNPSNGALIGPYAHFLYLPQPVVNGYIVTAKALALIPDFPLQCREIAILAIGEYYGAPYELYSHVRVAKIVGLSDQQIDDILDGRPPSNATEQELISWEIARALVGAGNLCKKGHLSDELWERAESLFGKTGIGALIHYVGYYAYTSIILNGAAIQIPNGEEIKPPEDTHEWEDIDEKSKFKAKALKRKREFRKRKETRITKRYALIKPPHFVGARAMANAYITKY</sequence>
<reference evidence="1 2" key="1">
    <citation type="journal article" date="2013" name="PLoS Genet.">
        <title>Genomic mechanisms accounting for the adaptation to parasitism in nematode-trapping fungi.</title>
        <authorList>
            <person name="Meerupati T."/>
            <person name="Andersson K.M."/>
            <person name="Friman E."/>
            <person name="Kumar D."/>
            <person name="Tunlid A."/>
            <person name="Ahren D."/>
        </authorList>
    </citation>
    <scope>NUCLEOTIDE SEQUENCE [LARGE SCALE GENOMIC DNA]</scope>
    <source>
        <strain evidence="1 2">CBS 200.50</strain>
    </source>
</reference>
<dbReference type="OMA" id="FDCAYEQ"/>
<comment type="caution">
    <text evidence="1">The sequence shown here is derived from an EMBL/GenBank/DDBJ whole genome shotgun (WGS) entry which is preliminary data.</text>
</comment>
<protein>
    <recommendedName>
        <fullName evidence="3">Carboxymuconolactone decarboxylase-like domain-containing protein</fullName>
    </recommendedName>
</protein>
<reference evidence="2" key="2">
    <citation type="submission" date="2013-04" db="EMBL/GenBank/DDBJ databases">
        <title>Genomic mechanisms accounting for the adaptation to parasitism in nematode-trapping fungi.</title>
        <authorList>
            <person name="Ahren D.G."/>
        </authorList>
    </citation>
    <scope>NUCLEOTIDE SEQUENCE [LARGE SCALE GENOMIC DNA]</scope>
    <source>
        <strain evidence="2">CBS 200.50</strain>
    </source>
</reference>
<keyword evidence="2" id="KW-1185">Reference proteome</keyword>
<dbReference type="STRING" id="1284197.S8C3K3"/>